<feature type="region of interest" description="Disordered" evidence="1">
    <location>
        <begin position="38"/>
        <end position="86"/>
    </location>
</feature>
<evidence type="ECO:0000256" key="1">
    <source>
        <dbReference type="SAM" id="MobiDB-lite"/>
    </source>
</evidence>
<reference evidence="2 3" key="1">
    <citation type="submission" date="2015-03" db="EMBL/GenBank/DDBJ databases">
        <authorList>
            <person name="Hassan Y.I."/>
            <person name="Lepp D."/>
            <person name="Li X.-Z."/>
            <person name="Zhou T."/>
        </authorList>
    </citation>
    <scope>NUCLEOTIDE SEQUENCE [LARGE SCALE GENOMIC DNA]</scope>
    <source>
        <strain evidence="2 3">BD-c194</strain>
    </source>
</reference>
<dbReference type="OrthoDB" id="8266148at2"/>
<name>A0A0F5FU19_9HYPH</name>
<dbReference type="PATRIC" id="fig|443610.3.peg.4047"/>
<sequence length="86" mass="9274">MKLYAIDQVSISSVKADTLRPGEPFEVSDAFGKELLERLPHAVSDQPPKGKAEPRPKNKMEAPPANKADPLDHDGNGRKGGAKKAE</sequence>
<accession>A0A0F5FU19</accession>
<gene>
    <name evidence="2" type="ORF">VE25_07405</name>
</gene>
<protein>
    <submittedName>
        <fullName evidence="2">Uncharacterized protein</fullName>
    </submittedName>
</protein>
<feature type="compositionally biased region" description="Basic and acidic residues" evidence="1">
    <location>
        <begin position="48"/>
        <end position="60"/>
    </location>
</feature>
<dbReference type="EMBL" id="JZEX01000081">
    <property type="protein sequence ID" value="KKB12371.1"/>
    <property type="molecule type" value="Genomic_DNA"/>
</dbReference>
<proteinExistence type="predicted"/>
<feature type="compositionally biased region" description="Basic and acidic residues" evidence="1">
    <location>
        <begin position="69"/>
        <end position="86"/>
    </location>
</feature>
<dbReference type="Proteomes" id="UP000033632">
    <property type="component" value="Unassembled WGS sequence"/>
</dbReference>
<comment type="caution">
    <text evidence="2">The sequence shown here is derived from an EMBL/GenBank/DDBJ whole genome shotgun (WGS) entry which is preliminary data.</text>
</comment>
<dbReference type="AlphaFoldDB" id="A0A0F5FU19"/>
<evidence type="ECO:0000313" key="2">
    <source>
        <dbReference type="EMBL" id="KKB12371.1"/>
    </source>
</evidence>
<evidence type="ECO:0000313" key="3">
    <source>
        <dbReference type="Proteomes" id="UP000033632"/>
    </source>
</evidence>
<dbReference type="STRING" id="443610.VE25_07405"/>
<organism evidence="2 3">
    <name type="scientific">Devosia geojensis</name>
    <dbReference type="NCBI Taxonomy" id="443610"/>
    <lineage>
        <taxon>Bacteria</taxon>
        <taxon>Pseudomonadati</taxon>
        <taxon>Pseudomonadota</taxon>
        <taxon>Alphaproteobacteria</taxon>
        <taxon>Hyphomicrobiales</taxon>
        <taxon>Devosiaceae</taxon>
        <taxon>Devosia</taxon>
    </lineage>
</organism>
<keyword evidence="3" id="KW-1185">Reference proteome</keyword>
<dbReference type="RefSeq" id="WP_046107961.1">
    <property type="nucleotide sequence ID" value="NZ_JZEX01000081.1"/>
</dbReference>